<proteinExistence type="predicted"/>
<name>A0A371QZM8_9CREN</name>
<accession>A0A371QZM8</accession>
<dbReference type="Proteomes" id="UP000257123">
    <property type="component" value="Unassembled WGS sequence"/>
</dbReference>
<evidence type="ECO:0000313" key="1">
    <source>
        <dbReference type="EMBL" id="RFA95823.1"/>
    </source>
</evidence>
<gene>
    <name evidence="2" type="ORF">CGL51_05710</name>
    <name evidence="1" type="ORF">CGL52_12235</name>
</gene>
<dbReference type="EMBL" id="NMUE01000014">
    <property type="protein sequence ID" value="RFA96163.1"/>
    <property type="molecule type" value="Genomic_DNA"/>
</dbReference>
<dbReference type="Proteomes" id="UP000256877">
    <property type="component" value="Unassembled WGS sequence"/>
</dbReference>
<evidence type="ECO:0000313" key="3">
    <source>
        <dbReference type="Proteomes" id="UP000256877"/>
    </source>
</evidence>
<dbReference type="RefSeq" id="WP_116421019.1">
    <property type="nucleotide sequence ID" value="NZ_NMUE01000014.1"/>
</dbReference>
<sequence length="145" mass="16726">MRVKTKKGVFELEADAWTNYKRLYVDVFSLAASLSYPEELFKSAAEAGVNAVFVIDAWHESHMPLARRYLELCRRYGLECRLSEQKPAEIYAVELCEAECNGECAVVTRDYDAALRAEKCAVLMLRGGRMWRVRYIRPDADRRHA</sequence>
<comment type="caution">
    <text evidence="2">The sequence shown here is derived from an EMBL/GenBank/DDBJ whole genome shotgun (WGS) entry which is preliminary data.</text>
</comment>
<dbReference type="AlphaFoldDB" id="A0A371QZM8"/>
<dbReference type="EMBL" id="NMUF01000049">
    <property type="protein sequence ID" value="RFA95823.1"/>
    <property type="molecule type" value="Genomic_DNA"/>
</dbReference>
<organism evidence="2 4">
    <name type="scientific">Pyrobaculum aerophilum</name>
    <dbReference type="NCBI Taxonomy" id="13773"/>
    <lineage>
        <taxon>Archaea</taxon>
        <taxon>Thermoproteota</taxon>
        <taxon>Thermoprotei</taxon>
        <taxon>Thermoproteales</taxon>
        <taxon>Thermoproteaceae</taxon>
        <taxon>Pyrobaculum</taxon>
    </lineage>
</organism>
<evidence type="ECO:0000313" key="4">
    <source>
        <dbReference type="Proteomes" id="UP000257123"/>
    </source>
</evidence>
<reference evidence="3 4" key="1">
    <citation type="submission" date="2017-07" db="EMBL/GenBank/DDBJ databases">
        <title>Draft genome sequence of aerobic hyperthermophilic archaea, Pyrobaculum aerophilum YKB31 and YKB32.</title>
        <authorList>
            <person name="Mochizuki T."/>
            <person name="Berliner A.J."/>
            <person name="Yoshida-Takashima Y."/>
            <person name="Takaki Y."/>
            <person name="Nunoura T."/>
            <person name="Takai K."/>
        </authorList>
    </citation>
    <scope>NUCLEOTIDE SEQUENCE [LARGE SCALE GENOMIC DNA]</scope>
    <source>
        <strain evidence="2 4">YKB31</strain>
        <strain evidence="1 3">YKB32</strain>
    </source>
</reference>
<protein>
    <submittedName>
        <fullName evidence="2">Uncharacterized protein</fullName>
    </submittedName>
</protein>
<evidence type="ECO:0000313" key="2">
    <source>
        <dbReference type="EMBL" id="RFA96163.1"/>
    </source>
</evidence>
<dbReference type="OrthoDB" id="26712at2157"/>